<dbReference type="GO" id="GO:0005525">
    <property type="term" value="F:GTP binding"/>
    <property type="evidence" value="ECO:0007669"/>
    <property type="project" value="UniProtKB-KW"/>
</dbReference>
<dbReference type="OrthoDB" id="8954335at2759"/>
<keyword evidence="3" id="KW-0342">GTP-binding</keyword>
<feature type="compositionally biased region" description="Basic and acidic residues" evidence="5">
    <location>
        <begin position="474"/>
        <end position="505"/>
    </location>
</feature>
<dbReference type="InterPro" id="IPR006703">
    <property type="entry name" value="G_AIG1"/>
</dbReference>
<feature type="coiled-coil region" evidence="4">
    <location>
        <begin position="1118"/>
        <end position="1163"/>
    </location>
</feature>
<comment type="caution">
    <text evidence="7">The sequence shown here is derived from an EMBL/GenBank/DDBJ whole genome shotgun (WGS) entry which is preliminary data.</text>
</comment>
<feature type="domain" description="AIG1-type G" evidence="6">
    <location>
        <begin position="1"/>
        <end position="186"/>
    </location>
</feature>
<name>A0A9Q1E4W1_SYNKA</name>
<dbReference type="PROSITE" id="PS51720">
    <property type="entry name" value="G_AIG1"/>
    <property type="match status" value="6"/>
</dbReference>
<dbReference type="Proteomes" id="UP001152622">
    <property type="component" value="Unassembled WGS sequence"/>
</dbReference>
<accession>A0A9Q1E4W1</accession>
<feature type="region of interest" description="Disordered" evidence="5">
    <location>
        <begin position="863"/>
        <end position="896"/>
    </location>
</feature>
<evidence type="ECO:0000313" key="8">
    <source>
        <dbReference type="Proteomes" id="UP001152622"/>
    </source>
</evidence>
<dbReference type="FunFam" id="3.40.50.300:FF:000366">
    <property type="entry name" value="GTPase, IMAP family member 2"/>
    <property type="match status" value="3"/>
</dbReference>
<feature type="domain" description="AIG1-type G" evidence="6">
    <location>
        <begin position="228"/>
        <end position="432"/>
    </location>
</feature>
<feature type="domain" description="AIG1-type G" evidence="6">
    <location>
        <begin position="1368"/>
        <end position="1513"/>
    </location>
</feature>
<dbReference type="EMBL" id="JAINUF010000030">
    <property type="protein sequence ID" value="KAJ8332273.1"/>
    <property type="molecule type" value="Genomic_DNA"/>
</dbReference>
<dbReference type="PANTHER" id="PTHR10903:SF170">
    <property type="entry name" value="GTPASE IMAP FAMILY MEMBER 7"/>
    <property type="match status" value="1"/>
</dbReference>
<evidence type="ECO:0000313" key="7">
    <source>
        <dbReference type="EMBL" id="KAJ8332273.1"/>
    </source>
</evidence>
<dbReference type="InterPro" id="IPR027417">
    <property type="entry name" value="P-loop_NTPase"/>
</dbReference>
<dbReference type="Gene3D" id="3.40.50.300">
    <property type="entry name" value="P-loop containing nucleotide triphosphate hydrolases"/>
    <property type="match status" value="6"/>
</dbReference>
<evidence type="ECO:0000256" key="1">
    <source>
        <dbReference type="ARBA" id="ARBA00008535"/>
    </source>
</evidence>
<keyword evidence="4" id="KW-0175">Coiled coil</keyword>
<dbReference type="PANTHER" id="PTHR10903">
    <property type="entry name" value="GTPASE, IMAP FAMILY MEMBER-RELATED"/>
    <property type="match status" value="1"/>
</dbReference>
<feature type="compositionally biased region" description="Basic and acidic residues" evidence="5">
    <location>
        <begin position="538"/>
        <end position="564"/>
    </location>
</feature>
<protein>
    <recommendedName>
        <fullName evidence="6">AIG1-type G domain-containing protein</fullName>
    </recommendedName>
</protein>
<feature type="compositionally biased region" description="Basic and acidic residues" evidence="5">
    <location>
        <begin position="863"/>
        <end position="888"/>
    </location>
</feature>
<evidence type="ECO:0000259" key="6">
    <source>
        <dbReference type="PROSITE" id="PS51720"/>
    </source>
</evidence>
<evidence type="ECO:0000256" key="2">
    <source>
        <dbReference type="ARBA" id="ARBA00022741"/>
    </source>
</evidence>
<sequence>MLMGKTTGGQRLVGNIILGRKAFPVSEAQSEKHDGLVAGRCLAVITTADLLNSNLSEEERSQGIGTCLSLSAPGPHVFLWVQQKGNITQEDRDALRRFKESFGEGASKYAMVLFVHEDDEGYVTVGDLVRPGDGALQDFIKDCGDRYHVLGQRNHTQVTELLEKIQEIVEENGGSYFTGEIFKQSDFALKGLESEKKEAVSREELGAEFKRSMSKKPAEGENAKRDSRECVRIVLVGRTGVGKSAAGNTILGREAFASKAQMNSVTKKCQKETGTVGGRAGGRAVAVIDTPGLFDTTLSTEDVQQEIMKCMALASPGPHVILLVISVGRFTQEERQTLRLIKLTFGDNAEKYTMVLFNRGDDLGESIEEYIAGGHPEIKKLIEDCGGRYHVFNNKEKTDRCQVIDLFKKIDEKMNWENGGSCYTHEMFQAAKKVMSRIQIWKEEEVKREVEMLEAKYQSEIEDLQKEKQERERRLEELQRENPKLIQREAQERAERGEELKRRNEQDEEQGESLGHLTLLERKPGDEEGTEGASGTWRPEKHVRESREEGEGEENRKQEERKEQDEEEMLGEQSKAIDRKTNCPEHRHLLELTGTLKKTRALNFNQTHHFEYYLPRTHSSEMATTRLVDPRAVDREKDPCGRHSPEWERPNMSTIRQVRIMLMGKTTGGQRLVGNIILGRKAFPVSEAESERHDGLVAGRRLAVITTGDLLSSNLSEEERSQGIGRCLSLSAPGPHVFLWVQQKGNITQEDRDALRRFKECFGEGASKYAMVLFVHEDHEGYVSVGDLVRPGDGALQDFIKDCGGQVSHHSQRNHTQVTELLEKIQEIVEENGGSYFTGEIFKQSDFALKGLVSEKKEAASREELGAEFKRARSMKPAEDASRKESKSRLSCSSSENAKRDSRECVRMVLVGRTGVGKSAAGNTILGGEAFASKAQMNSVTKKCQKETGTVGGRAGGRAVAVIDTPGLFDTTLSTEDVQQEIMKCMALASPGPHVILLVISVGLFTPEERQTLRLIKLTFGDKAEKYAMVLFNRGDDLGDESIEEYIAGGHPEIKKLIGDCGGRYHVFNNKEKTDRCQVIDLFKKIEKMNWENGGSCYTHEMFQAAKKVMSRIQIWKEEEVKRELEMLEAKYKSEIEDLQREKQERERRLEELQRENRRGQWNMEARETLSELRIVLLGRSGEEKSKVGNIILGRWAFETEPSFFSVKQQCDRASGQVDGRYVTVINTPDLLHHQISQDELEKQMKLCVSLSDPGPHVLLLVLQPERFTEDDSDRMRGILHTLGDQAFKYTMVLVTHAGYKTDVCIDKQKDLTELFIEECRRRHHRFNNIDKTDRTQIIEFMEKINMVVKENEGRYLTCEIYKEVESVSELRIVLLGGSGEEKRKVGNIILGRGAFETEPSFFSVKQQCDRASGQVDGRYVTVINTPDLLHPQISQDELEKQMKLCVSLSDPGPHVLLLVLQPERFTEKDRDRMRRILHTFGDQAFRITSPVPYTAAYVTRAGHFKVRQGSSG</sequence>
<organism evidence="7 8">
    <name type="scientific">Synaphobranchus kaupii</name>
    <name type="common">Kaup's arrowtooth eel</name>
    <dbReference type="NCBI Taxonomy" id="118154"/>
    <lineage>
        <taxon>Eukaryota</taxon>
        <taxon>Metazoa</taxon>
        <taxon>Chordata</taxon>
        <taxon>Craniata</taxon>
        <taxon>Vertebrata</taxon>
        <taxon>Euteleostomi</taxon>
        <taxon>Actinopterygii</taxon>
        <taxon>Neopterygii</taxon>
        <taxon>Teleostei</taxon>
        <taxon>Anguilliformes</taxon>
        <taxon>Synaphobranchidae</taxon>
        <taxon>Synaphobranchus</taxon>
    </lineage>
</organism>
<feature type="domain" description="AIG1-type G" evidence="6">
    <location>
        <begin position="903"/>
        <end position="1107"/>
    </location>
</feature>
<comment type="similarity">
    <text evidence="1">Belongs to the TRAFAC class TrmE-Era-EngA-EngB-Septin-like GTPase superfamily. AIG1/Toc34/Toc159-like paraseptin GTPase family. IAN subfamily.</text>
</comment>
<dbReference type="Pfam" id="PF04548">
    <property type="entry name" value="AIG1"/>
    <property type="match status" value="6"/>
</dbReference>
<evidence type="ECO:0000256" key="5">
    <source>
        <dbReference type="SAM" id="MobiDB-lite"/>
    </source>
</evidence>
<dbReference type="SUPFAM" id="SSF52540">
    <property type="entry name" value="P-loop containing nucleoside triphosphate hydrolases"/>
    <property type="match status" value="4"/>
</dbReference>
<reference evidence="7" key="1">
    <citation type="journal article" date="2023" name="Science">
        <title>Genome structures resolve the early diversification of teleost fishes.</title>
        <authorList>
            <person name="Parey E."/>
            <person name="Louis A."/>
            <person name="Montfort J."/>
            <person name="Bouchez O."/>
            <person name="Roques C."/>
            <person name="Iampietro C."/>
            <person name="Lluch J."/>
            <person name="Castinel A."/>
            <person name="Donnadieu C."/>
            <person name="Desvignes T."/>
            <person name="Floi Bucao C."/>
            <person name="Jouanno E."/>
            <person name="Wen M."/>
            <person name="Mejri S."/>
            <person name="Dirks R."/>
            <person name="Jansen H."/>
            <person name="Henkel C."/>
            <person name="Chen W.J."/>
            <person name="Zahm M."/>
            <person name="Cabau C."/>
            <person name="Klopp C."/>
            <person name="Thompson A.W."/>
            <person name="Robinson-Rechavi M."/>
            <person name="Braasch I."/>
            <person name="Lecointre G."/>
            <person name="Bobe J."/>
            <person name="Postlethwait J.H."/>
            <person name="Berthelot C."/>
            <person name="Roest Crollius H."/>
            <person name="Guiguen Y."/>
        </authorList>
    </citation>
    <scope>NUCLEOTIDE SEQUENCE</scope>
    <source>
        <strain evidence="7">WJC10195</strain>
    </source>
</reference>
<evidence type="ECO:0000256" key="3">
    <source>
        <dbReference type="ARBA" id="ARBA00023134"/>
    </source>
</evidence>
<keyword evidence="8" id="KW-1185">Reference proteome</keyword>
<dbReference type="InterPro" id="IPR045058">
    <property type="entry name" value="GIMA/IAN/Toc"/>
</dbReference>
<gene>
    <name evidence="7" type="ORF">SKAU_G00427560</name>
</gene>
<feature type="domain" description="AIG1-type G" evidence="6">
    <location>
        <begin position="1170"/>
        <end position="1366"/>
    </location>
</feature>
<proteinExistence type="inferred from homology"/>
<evidence type="ECO:0000256" key="4">
    <source>
        <dbReference type="SAM" id="Coils"/>
    </source>
</evidence>
<feature type="region of interest" description="Disordered" evidence="5">
    <location>
        <begin position="474"/>
        <end position="579"/>
    </location>
</feature>
<dbReference type="CDD" id="cd01852">
    <property type="entry name" value="AIG1"/>
    <property type="match status" value="2"/>
</dbReference>
<feature type="domain" description="AIG1-type G" evidence="6">
    <location>
        <begin position="655"/>
        <end position="846"/>
    </location>
</feature>
<keyword evidence="2" id="KW-0547">Nucleotide-binding</keyword>